<keyword evidence="3" id="KW-1185">Reference proteome</keyword>
<gene>
    <name evidence="2" type="ORF">NCTC11370_03300</name>
</gene>
<dbReference type="Proteomes" id="UP000254554">
    <property type="component" value="Unassembled WGS sequence"/>
</dbReference>
<organism evidence="2 3">
    <name type="scientific">Fluoribacter dumoffii</name>
    <dbReference type="NCBI Taxonomy" id="463"/>
    <lineage>
        <taxon>Bacteria</taxon>
        <taxon>Pseudomonadati</taxon>
        <taxon>Pseudomonadota</taxon>
        <taxon>Gammaproteobacteria</taxon>
        <taxon>Legionellales</taxon>
        <taxon>Legionellaceae</taxon>
        <taxon>Fluoribacter</taxon>
    </lineage>
</organism>
<dbReference type="InterPro" id="IPR024499">
    <property type="entry name" value="Mbeg1-like"/>
</dbReference>
<dbReference type="OrthoDB" id="7226437at2"/>
<evidence type="ECO:0000313" key="3">
    <source>
        <dbReference type="Proteomes" id="UP000254554"/>
    </source>
</evidence>
<dbReference type="Pfam" id="PF11187">
    <property type="entry name" value="Mbeg1-like"/>
    <property type="match status" value="1"/>
</dbReference>
<dbReference type="RefSeq" id="WP_010655307.1">
    <property type="nucleotide sequence ID" value="NZ_JAPHOO010000002.1"/>
</dbReference>
<accession>A0A377GEF8</accession>
<evidence type="ECO:0000256" key="1">
    <source>
        <dbReference type="SAM" id="MobiDB-lite"/>
    </source>
</evidence>
<dbReference type="InterPro" id="IPR029058">
    <property type="entry name" value="AB_hydrolase_fold"/>
</dbReference>
<protein>
    <submittedName>
        <fullName evidence="2">Predicted lipase</fullName>
    </submittedName>
</protein>
<dbReference type="AlphaFoldDB" id="A0A377GEF8"/>
<dbReference type="GeneID" id="93294159"/>
<dbReference type="SUPFAM" id="SSF53474">
    <property type="entry name" value="alpha/beta-Hydrolases"/>
    <property type="match status" value="1"/>
</dbReference>
<feature type="region of interest" description="Disordered" evidence="1">
    <location>
        <begin position="349"/>
        <end position="371"/>
    </location>
</feature>
<sequence>MSKCTIGLLLNAANLVYRIEGENNDLRQDESHGDYVATQQLLQEVNSSGYSLTSDKTNPRVKNSKGLAAACFAPNDEQSPVIIAFRGTDSLRDMYSNMNLTLMGMVEKNLREEAFSFYTKIKNKYPGREIVITGHSLGGHLAQYVGAKAYATEENLRKERSLHVRTFNTAPIDTLYGQLILKNRPGIFAQFCNYRLDQDLVSRLPVQNYYGNTYSFSTSLGAIASHPLRAMRKVYPDNIKNLEVGGINVAHRDLNTLKEMVVGIKETYAVHIKGQWFAKYRMGSKNKEIIDEALNSITEKLYENPPDFSAALNLVDSAKTRVSGPVSTSLLNLLEQEINNVKEEYTLENDKVKPASETMPEEPVQDISPGF</sequence>
<reference evidence="2 3" key="1">
    <citation type="submission" date="2018-06" db="EMBL/GenBank/DDBJ databases">
        <authorList>
            <consortium name="Pathogen Informatics"/>
            <person name="Doyle S."/>
        </authorList>
    </citation>
    <scope>NUCLEOTIDE SEQUENCE [LARGE SCALE GENOMIC DNA]</scope>
    <source>
        <strain evidence="2 3">NCTC11370</strain>
    </source>
</reference>
<dbReference type="STRING" id="1094715.GCA_000236165_03286"/>
<evidence type="ECO:0000313" key="2">
    <source>
        <dbReference type="EMBL" id="STO23193.1"/>
    </source>
</evidence>
<dbReference type="Gene3D" id="3.40.50.1820">
    <property type="entry name" value="alpha/beta hydrolase"/>
    <property type="match status" value="1"/>
</dbReference>
<proteinExistence type="predicted"/>
<dbReference type="EMBL" id="UGGT01000001">
    <property type="protein sequence ID" value="STO23193.1"/>
    <property type="molecule type" value="Genomic_DNA"/>
</dbReference>
<name>A0A377GEF8_9GAMM</name>